<dbReference type="OrthoDB" id="5854651at2759"/>
<dbReference type="Proteomes" id="UP000005239">
    <property type="component" value="Unassembled WGS sequence"/>
</dbReference>
<gene>
    <name evidence="1" type="primary">WBGene00279390</name>
</gene>
<proteinExistence type="predicted"/>
<evidence type="ECO:0000313" key="2">
    <source>
        <dbReference type="Proteomes" id="UP000005239"/>
    </source>
</evidence>
<sequence>MTMLIVINTLENPESEIFRESTFLSCARPCSTLSQTASYEHLDSATAFRRQLIEFYVEREEQMNNAHFYLQRFTELASDIQFLIPLYHEIGVKLSNDWPTYLYILEHAPKNSTRDQYSLNGTYHCDELGHFTDNSGFYPVRDGDEEYESFGSHFVSSLVNFIKN</sequence>
<dbReference type="Gene3D" id="3.40.50.1820">
    <property type="entry name" value="alpha/beta hydrolase"/>
    <property type="match status" value="1"/>
</dbReference>
<dbReference type="EnsemblMetazoa" id="PPA41021.1">
    <property type="protein sequence ID" value="PPA41021.1"/>
    <property type="gene ID" value="WBGene00279390"/>
</dbReference>
<dbReference type="SUPFAM" id="SSF53474">
    <property type="entry name" value="alpha/beta-Hydrolases"/>
    <property type="match status" value="1"/>
</dbReference>
<accession>A0A2A6CPW3</accession>
<reference evidence="2" key="1">
    <citation type="journal article" date="2008" name="Nat. Genet.">
        <title>The Pristionchus pacificus genome provides a unique perspective on nematode lifestyle and parasitism.</title>
        <authorList>
            <person name="Dieterich C."/>
            <person name="Clifton S.W."/>
            <person name="Schuster L.N."/>
            <person name="Chinwalla A."/>
            <person name="Delehaunty K."/>
            <person name="Dinkelacker I."/>
            <person name="Fulton L."/>
            <person name="Fulton R."/>
            <person name="Godfrey J."/>
            <person name="Minx P."/>
            <person name="Mitreva M."/>
            <person name="Roeseler W."/>
            <person name="Tian H."/>
            <person name="Witte H."/>
            <person name="Yang S.P."/>
            <person name="Wilson R.K."/>
            <person name="Sommer R.J."/>
        </authorList>
    </citation>
    <scope>NUCLEOTIDE SEQUENCE [LARGE SCALE GENOMIC DNA]</scope>
    <source>
        <strain evidence="2">PS312</strain>
    </source>
</reference>
<reference evidence="1" key="2">
    <citation type="submission" date="2022-06" db="UniProtKB">
        <authorList>
            <consortium name="EnsemblMetazoa"/>
        </authorList>
    </citation>
    <scope>IDENTIFICATION</scope>
    <source>
        <strain evidence="1">PS312</strain>
    </source>
</reference>
<name>A0A2A6CPW3_PRIPA</name>
<organism evidence="1 2">
    <name type="scientific">Pristionchus pacificus</name>
    <name type="common">Parasitic nematode worm</name>
    <dbReference type="NCBI Taxonomy" id="54126"/>
    <lineage>
        <taxon>Eukaryota</taxon>
        <taxon>Metazoa</taxon>
        <taxon>Ecdysozoa</taxon>
        <taxon>Nematoda</taxon>
        <taxon>Chromadorea</taxon>
        <taxon>Rhabditida</taxon>
        <taxon>Rhabditina</taxon>
        <taxon>Diplogasteromorpha</taxon>
        <taxon>Diplogasteroidea</taxon>
        <taxon>Neodiplogasteridae</taxon>
        <taxon>Pristionchus</taxon>
    </lineage>
</organism>
<accession>A0A8R1Z4Z4</accession>
<dbReference type="InterPro" id="IPR029058">
    <property type="entry name" value="AB_hydrolase_fold"/>
</dbReference>
<keyword evidence="2" id="KW-1185">Reference proteome</keyword>
<dbReference type="InterPro" id="IPR002018">
    <property type="entry name" value="CarbesteraseB"/>
</dbReference>
<evidence type="ECO:0000313" key="1">
    <source>
        <dbReference type="EnsemblMetazoa" id="PPA41021.1"/>
    </source>
</evidence>
<dbReference type="Pfam" id="PF00135">
    <property type="entry name" value="COesterase"/>
    <property type="match status" value="1"/>
</dbReference>
<dbReference type="AlphaFoldDB" id="A0A2A6CPW3"/>
<protein>
    <submittedName>
        <fullName evidence="1">Esterase</fullName>
    </submittedName>
</protein>